<dbReference type="InterPro" id="IPR006664">
    <property type="entry name" value="OMP_bac"/>
</dbReference>
<dbReference type="SUPFAM" id="SSF48452">
    <property type="entry name" value="TPR-like"/>
    <property type="match status" value="1"/>
</dbReference>
<dbReference type="InterPro" id="IPR006665">
    <property type="entry name" value="OmpA-like"/>
</dbReference>
<dbReference type="SUPFAM" id="SSF82171">
    <property type="entry name" value="DPP6 N-terminal domain-like"/>
    <property type="match status" value="1"/>
</dbReference>
<dbReference type="Pfam" id="PF00691">
    <property type="entry name" value="OmpA"/>
    <property type="match status" value="1"/>
</dbReference>
<feature type="domain" description="OmpA-like" evidence="6">
    <location>
        <begin position="526"/>
        <end position="647"/>
    </location>
</feature>
<evidence type="ECO:0000313" key="7">
    <source>
        <dbReference type="EMBL" id="NHN27688.1"/>
    </source>
</evidence>
<reference evidence="7 8" key="2">
    <citation type="submission" date="2019-05" db="EMBL/GenBank/DDBJ databases">
        <authorList>
            <person name="Lianzixin W."/>
        </authorList>
    </citation>
    <scope>NUCLEOTIDE SEQUENCE [LARGE SCALE GENOMIC DNA]</scope>
    <source>
        <strain evidence="7 8">EC11</strain>
    </source>
</reference>
<dbReference type="CDD" id="cd07185">
    <property type="entry name" value="OmpA_C-like"/>
    <property type="match status" value="1"/>
</dbReference>
<dbReference type="PANTHER" id="PTHR30329">
    <property type="entry name" value="STATOR ELEMENT OF FLAGELLAR MOTOR COMPLEX"/>
    <property type="match status" value="1"/>
</dbReference>
<evidence type="ECO:0000259" key="6">
    <source>
        <dbReference type="PROSITE" id="PS51123"/>
    </source>
</evidence>
<dbReference type="InterPro" id="IPR011990">
    <property type="entry name" value="TPR-like_helical_dom_sf"/>
</dbReference>
<sequence>MKIKYILFTCLFSFLSLSAQKAKLESADNKYNSLAYIDAIKIYQKVAEKGYESIELFQKLGNSYYFNAELKEAGKWYERLFNLKQEVDPEYYYRYAQCLKAVEDYEKANEYLKKFTQKTSSNDNRSKLYSENVNYLSDIKKISSRYTIENAGINSKYSDYGAAIYNEQLVFASARDTGSVSNIKSKWTNQSFTNLYSSKMNADGSLDTPKPLSKKVNSKFNESTPVFAKDGKTMYFTRNNFNKGKKRTDSEKTILLKLYKATFDGEKWTDVVELPFNSDEYSVAHPALSPDNKTLYFASNMSGTIGQSDIFKVSINDDGSYGKPENLGLKVNTEARETFPFVSGDNVLYFASDGQLGLGGLDVFAVKLYEDGSISKVVNLGSPINGPYDDFAFLIDSNSKLGFFSSNRDEGKGYDDIYTLKELEPIEFECKQVIAGFITDSESGDIIKKANITLLDSEMNTVSEMPVDEEGKYRFENLECNKVYYVRGTSPEYETEEKLVTTDKKTGETQTSLQVNKKVRTIRVGDDLAKVFGIKIIYFDLDKANIRKDAAVDLAKIVEVMQQNPSMKIDIRSHTDSRQTNMYNEKLSEKRAQSTKMWMINNGIDANRLTAKGFGESKLINKCADGVECSEEEHQANRRSEFIIIEM</sequence>
<dbReference type="Gene3D" id="2.60.40.1120">
    <property type="entry name" value="Carboxypeptidase-like, regulatory domain"/>
    <property type="match status" value="1"/>
</dbReference>
<dbReference type="PRINTS" id="PR01021">
    <property type="entry name" value="OMPADOMAIN"/>
</dbReference>
<evidence type="ECO:0000256" key="1">
    <source>
        <dbReference type="ARBA" id="ARBA00004442"/>
    </source>
</evidence>
<keyword evidence="2 4" id="KW-0472">Membrane</keyword>
<protein>
    <submittedName>
        <fullName evidence="7">OmpA family protein</fullName>
    </submittedName>
</protein>
<dbReference type="EMBL" id="VEVQ02000017">
    <property type="protein sequence ID" value="NHN27688.1"/>
    <property type="molecule type" value="Genomic_DNA"/>
</dbReference>
<name>A0ABX0IYP6_9FLAO</name>
<dbReference type="SUPFAM" id="SSF49478">
    <property type="entry name" value="Cna protein B-type domain"/>
    <property type="match status" value="1"/>
</dbReference>
<dbReference type="InterPro" id="IPR036737">
    <property type="entry name" value="OmpA-like_sf"/>
</dbReference>
<organism evidence="7 8">
    <name type="scientific">Flavobacterium jejuense</name>
    <dbReference type="NCBI Taxonomy" id="1544455"/>
    <lineage>
        <taxon>Bacteria</taxon>
        <taxon>Pseudomonadati</taxon>
        <taxon>Bacteroidota</taxon>
        <taxon>Flavobacteriia</taxon>
        <taxon>Flavobacteriales</taxon>
        <taxon>Flavobacteriaceae</taxon>
        <taxon>Flavobacterium</taxon>
    </lineage>
</organism>
<accession>A0ABX0IYP6</accession>
<dbReference type="Gene3D" id="1.25.40.10">
    <property type="entry name" value="Tetratricopeptide repeat domain"/>
    <property type="match status" value="1"/>
</dbReference>
<feature type="signal peptide" evidence="5">
    <location>
        <begin position="1"/>
        <end position="21"/>
    </location>
</feature>
<dbReference type="Pfam" id="PF13620">
    <property type="entry name" value="CarboxypepD_reg"/>
    <property type="match status" value="1"/>
</dbReference>
<keyword evidence="5" id="KW-0732">Signal</keyword>
<proteinExistence type="predicted"/>
<comment type="subcellular location">
    <subcellularLocation>
        <location evidence="1">Cell outer membrane</location>
    </subcellularLocation>
</comment>
<keyword evidence="8" id="KW-1185">Reference proteome</keyword>
<dbReference type="Pfam" id="PF07676">
    <property type="entry name" value="PD40"/>
    <property type="match status" value="3"/>
</dbReference>
<evidence type="ECO:0000256" key="3">
    <source>
        <dbReference type="ARBA" id="ARBA00023237"/>
    </source>
</evidence>
<dbReference type="Gene3D" id="3.30.1330.60">
    <property type="entry name" value="OmpA-like domain"/>
    <property type="match status" value="1"/>
</dbReference>
<feature type="chain" id="PRO_5047150401" evidence="5">
    <location>
        <begin position="22"/>
        <end position="647"/>
    </location>
</feature>
<dbReference type="RefSeq" id="WP_140964199.1">
    <property type="nucleotide sequence ID" value="NZ_VEVQ02000017.1"/>
</dbReference>
<reference evidence="7 8" key="3">
    <citation type="submission" date="2020-02" db="EMBL/GenBank/DDBJ databases">
        <title>Flavobacterium profundi sp. nov., isolated from a deep-sea seamount.</title>
        <authorList>
            <person name="Zhang D.-C."/>
        </authorList>
    </citation>
    <scope>NUCLEOTIDE SEQUENCE [LARGE SCALE GENOMIC DNA]</scope>
    <source>
        <strain evidence="7 8">EC11</strain>
    </source>
</reference>
<dbReference type="SUPFAM" id="SSF103088">
    <property type="entry name" value="OmpA-like"/>
    <property type="match status" value="1"/>
</dbReference>
<dbReference type="InterPro" id="IPR011659">
    <property type="entry name" value="WD40"/>
</dbReference>
<evidence type="ECO:0000313" key="8">
    <source>
        <dbReference type="Proteomes" id="UP000817854"/>
    </source>
</evidence>
<dbReference type="PROSITE" id="PS51123">
    <property type="entry name" value="OMPA_2"/>
    <property type="match status" value="1"/>
</dbReference>
<evidence type="ECO:0000256" key="5">
    <source>
        <dbReference type="SAM" id="SignalP"/>
    </source>
</evidence>
<dbReference type="InterPro" id="IPR011042">
    <property type="entry name" value="6-blade_b-propeller_TolB-like"/>
</dbReference>
<gene>
    <name evidence="7" type="ORF">FIA58_018560</name>
</gene>
<keyword evidence="3" id="KW-0998">Cell outer membrane</keyword>
<reference evidence="8" key="1">
    <citation type="submission" date="2019-05" db="EMBL/GenBank/DDBJ databases">
        <title>Flavobacterium profundi sp. nov., isolated from a deep-sea seamount.</title>
        <authorList>
            <person name="Zhang D.-C."/>
        </authorList>
    </citation>
    <scope>NUCLEOTIDE SEQUENCE [LARGE SCALE GENOMIC DNA]</scope>
    <source>
        <strain evidence="8">EC11</strain>
    </source>
</reference>
<evidence type="ECO:0000256" key="4">
    <source>
        <dbReference type="PROSITE-ProRule" id="PRU00473"/>
    </source>
</evidence>
<dbReference type="Gene3D" id="2.120.10.30">
    <property type="entry name" value="TolB, C-terminal domain"/>
    <property type="match status" value="1"/>
</dbReference>
<dbReference type="Proteomes" id="UP000817854">
    <property type="component" value="Unassembled WGS sequence"/>
</dbReference>
<comment type="caution">
    <text evidence="7">The sequence shown here is derived from an EMBL/GenBank/DDBJ whole genome shotgun (WGS) entry which is preliminary data.</text>
</comment>
<dbReference type="PANTHER" id="PTHR30329:SF21">
    <property type="entry name" value="LIPOPROTEIN YIAD-RELATED"/>
    <property type="match status" value="1"/>
</dbReference>
<dbReference type="InterPro" id="IPR050330">
    <property type="entry name" value="Bact_OuterMem_StrucFunc"/>
</dbReference>
<evidence type="ECO:0000256" key="2">
    <source>
        <dbReference type="ARBA" id="ARBA00023136"/>
    </source>
</evidence>